<evidence type="ECO:0000259" key="1">
    <source>
        <dbReference type="PROSITE" id="PS51186"/>
    </source>
</evidence>
<dbReference type="InterPro" id="IPR016181">
    <property type="entry name" value="Acyl_CoA_acyltransferase"/>
</dbReference>
<dbReference type="InterPro" id="IPR000182">
    <property type="entry name" value="GNAT_dom"/>
</dbReference>
<dbReference type="InterPro" id="IPR051908">
    <property type="entry name" value="Ribosomal_N-acetyltransferase"/>
</dbReference>
<dbReference type="PANTHER" id="PTHR43441:SF11">
    <property type="entry name" value="RIBOSOMAL-PROTEIN-SERINE ACETYLTRANSFERASE"/>
    <property type="match status" value="1"/>
</dbReference>
<dbReference type="RefSeq" id="WP_274189564.1">
    <property type="nucleotide sequence ID" value="NZ_BAABHN010000050.1"/>
</dbReference>
<dbReference type="Pfam" id="PF13302">
    <property type="entry name" value="Acetyltransf_3"/>
    <property type="match status" value="1"/>
</dbReference>
<dbReference type="PANTHER" id="PTHR43441">
    <property type="entry name" value="RIBOSOMAL-PROTEIN-SERINE ACETYLTRANSFERASE"/>
    <property type="match status" value="1"/>
</dbReference>
<dbReference type="SUPFAM" id="SSF55729">
    <property type="entry name" value="Acyl-CoA N-acyltransferases (Nat)"/>
    <property type="match status" value="1"/>
</dbReference>
<keyword evidence="2" id="KW-0808">Transferase</keyword>
<comment type="caution">
    <text evidence="2">The sequence shown here is derived from an EMBL/GenBank/DDBJ whole genome shotgun (WGS) entry which is preliminary data.</text>
</comment>
<name>A0ABV9RP08_9PSEU</name>
<gene>
    <name evidence="2" type="ORF">ACFPEL_24220</name>
</gene>
<sequence>MDDEMLRADLAAVYPQFGLRLAHAGLVLVPPTDVELFELAAIIGEPGGVVDDGEEHFLTWPTGDADAVDRFLRFHWSLRVRPSAAGWLLPFAVVSGGRAVGVVGLGAPRWPGDRVVDTRAWIARSDQGHGLGRRCRAMLLELAFAHLGATRAVTAASRDNAASRAVSKRLGYRETGEIRAADGVLEVHASLTPAAWRRRRLSDVDVDGADAFLAALAP</sequence>
<proteinExistence type="predicted"/>
<dbReference type="EC" id="2.3.-.-" evidence="2"/>
<protein>
    <submittedName>
        <fullName evidence="2">GNAT family N-acetyltransferase</fullName>
        <ecNumber evidence="2">2.3.-.-</ecNumber>
    </submittedName>
</protein>
<dbReference type="Proteomes" id="UP001595909">
    <property type="component" value="Unassembled WGS sequence"/>
</dbReference>
<reference evidence="3" key="1">
    <citation type="journal article" date="2019" name="Int. J. Syst. Evol. Microbiol.">
        <title>The Global Catalogue of Microorganisms (GCM) 10K type strain sequencing project: providing services to taxonomists for standard genome sequencing and annotation.</title>
        <authorList>
            <consortium name="The Broad Institute Genomics Platform"/>
            <consortium name="The Broad Institute Genome Sequencing Center for Infectious Disease"/>
            <person name="Wu L."/>
            <person name="Ma J."/>
        </authorList>
    </citation>
    <scope>NUCLEOTIDE SEQUENCE [LARGE SCALE GENOMIC DNA]</scope>
    <source>
        <strain evidence="3">CCUG 50347</strain>
    </source>
</reference>
<dbReference type="PROSITE" id="PS51186">
    <property type="entry name" value="GNAT"/>
    <property type="match status" value="1"/>
</dbReference>
<accession>A0ABV9RP08</accession>
<keyword evidence="3" id="KW-1185">Reference proteome</keyword>
<keyword evidence="2" id="KW-0012">Acyltransferase</keyword>
<feature type="domain" description="N-acetyltransferase" evidence="1">
    <location>
        <begin position="55"/>
        <end position="194"/>
    </location>
</feature>
<organism evidence="2 3">
    <name type="scientific">Actinomycetospora chibensis</name>
    <dbReference type="NCBI Taxonomy" id="663606"/>
    <lineage>
        <taxon>Bacteria</taxon>
        <taxon>Bacillati</taxon>
        <taxon>Actinomycetota</taxon>
        <taxon>Actinomycetes</taxon>
        <taxon>Pseudonocardiales</taxon>
        <taxon>Pseudonocardiaceae</taxon>
        <taxon>Actinomycetospora</taxon>
    </lineage>
</organism>
<evidence type="ECO:0000313" key="3">
    <source>
        <dbReference type="Proteomes" id="UP001595909"/>
    </source>
</evidence>
<dbReference type="Gene3D" id="3.40.630.30">
    <property type="match status" value="1"/>
</dbReference>
<dbReference type="GO" id="GO:0016746">
    <property type="term" value="F:acyltransferase activity"/>
    <property type="evidence" value="ECO:0007669"/>
    <property type="project" value="UniProtKB-KW"/>
</dbReference>
<evidence type="ECO:0000313" key="2">
    <source>
        <dbReference type="EMBL" id="MFC4835538.1"/>
    </source>
</evidence>
<dbReference type="EMBL" id="JBHSIM010000050">
    <property type="protein sequence ID" value="MFC4835538.1"/>
    <property type="molecule type" value="Genomic_DNA"/>
</dbReference>